<keyword evidence="6" id="KW-0456">Lyase</keyword>
<dbReference type="NCBIfam" id="TIGR03164">
    <property type="entry name" value="UHCUDC"/>
    <property type="match status" value="1"/>
</dbReference>
<keyword evidence="5" id="KW-0210">Decarboxylase</keyword>
<gene>
    <name evidence="8" type="primary">uraD</name>
    <name evidence="8" type="ORF">CHI95_15440</name>
</gene>
<comment type="pathway">
    <text evidence="2">Purine metabolism; urate degradation; (S)-allantoin from urate: step 3/3.</text>
</comment>
<dbReference type="GO" id="GO:0006144">
    <property type="term" value="P:purine nucleobase metabolic process"/>
    <property type="evidence" value="ECO:0007669"/>
    <property type="project" value="UniProtKB-KW"/>
</dbReference>
<reference evidence="8 9" key="1">
    <citation type="submission" date="2017-07" db="EMBL/GenBank/DDBJ databases">
        <title>blaIMP-27 on transferable plasmids in Proteus mirabilis and Providencia rettgeri.</title>
        <authorList>
            <person name="Potter R."/>
        </authorList>
    </citation>
    <scope>NUCLEOTIDE SEQUENCE [LARGE SCALE GENOMIC DNA]</scope>
    <source>
        <strain evidence="8 9">PR1</strain>
    </source>
</reference>
<comment type="caution">
    <text evidence="8">The sequence shown here is derived from an EMBL/GenBank/DDBJ whole genome shotgun (WGS) entry which is preliminary data.</text>
</comment>
<dbReference type="GO" id="GO:0000255">
    <property type="term" value="P:allantoin metabolic process"/>
    <property type="evidence" value="ECO:0007669"/>
    <property type="project" value="InterPro"/>
</dbReference>
<dbReference type="GO" id="GO:0019628">
    <property type="term" value="P:urate catabolic process"/>
    <property type="evidence" value="ECO:0007669"/>
    <property type="project" value="UniProtKB-UniPathway"/>
</dbReference>
<dbReference type="EC" id="4.1.1.97" evidence="3"/>
<comment type="catalytic activity">
    <reaction evidence="1">
        <text>5-hydroxy-2-oxo-4-ureido-2,5-dihydro-1H-imidazole-5-carboxylate + H(+) = (S)-allantoin + CO2</text>
        <dbReference type="Rhea" id="RHEA:26301"/>
        <dbReference type="ChEBI" id="CHEBI:15378"/>
        <dbReference type="ChEBI" id="CHEBI:15678"/>
        <dbReference type="ChEBI" id="CHEBI:16526"/>
        <dbReference type="ChEBI" id="CHEBI:58639"/>
        <dbReference type="EC" id="4.1.1.97"/>
    </reaction>
</comment>
<dbReference type="GO" id="GO:0051997">
    <property type="term" value="F:2-oxo-4-hydroxy-4-carboxy-5-ureidoimidazoline decarboxylase activity"/>
    <property type="evidence" value="ECO:0007669"/>
    <property type="project" value="UniProtKB-EC"/>
</dbReference>
<evidence type="ECO:0000256" key="4">
    <source>
        <dbReference type="ARBA" id="ARBA00022631"/>
    </source>
</evidence>
<proteinExistence type="predicted"/>
<dbReference type="Proteomes" id="UP000216001">
    <property type="component" value="Unassembled WGS sequence"/>
</dbReference>
<dbReference type="InterPro" id="IPR018020">
    <property type="entry name" value="OHCU_decarboxylase"/>
</dbReference>
<evidence type="ECO:0000313" key="9">
    <source>
        <dbReference type="Proteomes" id="UP000216001"/>
    </source>
</evidence>
<dbReference type="UniPathway" id="UPA00394">
    <property type="reaction ID" value="UER00652"/>
</dbReference>
<dbReference type="Pfam" id="PF09349">
    <property type="entry name" value="OHCU_decarbox"/>
    <property type="match status" value="1"/>
</dbReference>
<dbReference type="EMBL" id="NOWC01000019">
    <property type="protein sequence ID" value="OZS73708.1"/>
    <property type="molecule type" value="Genomic_DNA"/>
</dbReference>
<protein>
    <recommendedName>
        <fullName evidence="3">2-oxo-4-hydroxy-4-carboxy-5-ureidoimidazoline decarboxylase</fullName>
        <ecNumber evidence="3">4.1.1.97</ecNumber>
    </recommendedName>
</protein>
<evidence type="ECO:0000256" key="6">
    <source>
        <dbReference type="ARBA" id="ARBA00023239"/>
    </source>
</evidence>
<accession>A0A264VQS1</accession>
<evidence type="ECO:0000256" key="3">
    <source>
        <dbReference type="ARBA" id="ARBA00012257"/>
    </source>
</evidence>
<dbReference type="SUPFAM" id="SSF158694">
    <property type="entry name" value="UraD-Like"/>
    <property type="match status" value="1"/>
</dbReference>
<sequence length="211" mass="23908">MPLISLKLKSTLPLYKGIDMKLIKCALISLPLLLSAHYVTASQVYNIDEVNKMSVNDYEKTFSNIFEDTTWPIVESASKRPFTGVVNMYIDLVNVVEKSGAEKQLELIKSHPQLACKNLRNNNIAALSQGEQSGAGLNECTEEEAKELAKLNKEYNEKFGFPFLLAVKKATKQQIFSSLKTRINNTRDLEFKIALQQEYKIVLFRLLDTVQ</sequence>
<evidence type="ECO:0000256" key="2">
    <source>
        <dbReference type="ARBA" id="ARBA00004754"/>
    </source>
</evidence>
<evidence type="ECO:0000256" key="1">
    <source>
        <dbReference type="ARBA" id="ARBA00001163"/>
    </source>
</evidence>
<evidence type="ECO:0000259" key="7">
    <source>
        <dbReference type="Pfam" id="PF09349"/>
    </source>
</evidence>
<dbReference type="PANTHER" id="PTHR43466">
    <property type="entry name" value="2-OXO-4-HYDROXY-4-CARBOXY-5-UREIDOIMIDAZOLINE DECARBOXYLASE-RELATED"/>
    <property type="match status" value="1"/>
</dbReference>
<dbReference type="AlphaFoldDB" id="A0A264VQS1"/>
<dbReference type="Gene3D" id="1.10.3330.10">
    <property type="entry name" value="Oxo-4-hydroxy-4-carboxy-5-ureidoimidazoline decarboxylase"/>
    <property type="match status" value="1"/>
</dbReference>
<feature type="domain" description="Oxo-4-hydroxy-4-carboxy-5-ureidoimidazoline decarboxylase" evidence="7">
    <location>
        <begin position="51"/>
        <end position="206"/>
    </location>
</feature>
<dbReference type="PANTHER" id="PTHR43466:SF1">
    <property type="entry name" value="2-OXO-4-HYDROXY-4-CARBOXY-5-UREIDOIMIDAZOLINE DECARBOXYLASE-RELATED"/>
    <property type="match status" value="1"/>
</dbReference>
<evidence type="ECO:0000256" key="5">
    <source>
        <dbReference type="ARBA" id="ARBA00022793"/>
    </source>
</evidence>
<evidence type="ECO:0000313" key="8">
    <source>
        <dbReference type="EMBL" id="OZS73708.1"/>
    </source>
</evidence>
<keyword evidence="4" id="KW-0659">Purine metabolism</keyword>
<dbReference type="InterPro" id="IPR036778">
    <property type="entry name" value="OHCU_decarboxylase_sf"/>
</dbReference>
<dbReference type="InterPro" id="IPR017580">
    <property type="entry name" value="OHCU_decarboxylase-1"/>
</dbReference>
<name>A0A264VQS1_PRORE</name>
<organism evidence="8 9">
    <name type="scientific">Providencia rettgeri</name>
    <dbReference type="NCBI Taxonomy" id="587"/>
    <lineage>
        <taxon>Bacteria</taxon>
        <taxon>Pseudomonadati</taxon>
        <taxon>Pseudomonadota</taxon>
        <taxon>Gammaproteobacteria</taxon>
        <taxon>Enterobacterales</taxon>
        <taxon>Morganellaceae</taxon>
        <taxon>Providencia</taxon>
    </lineage>
</organism>